<dbReference type="EMBL" id="SLWS01000011">
    <property type="protein sequence ID" value="TCO53107.1"/>
    <property type="molecule type" value="Genomic_DNA"/>
</dbReference>
<dbReference type="PROSITE" id="PS51819">
    <property type="entry name" value="VOC"/>
    <property type="match status" value="1"/>
</dbReference>
<dbReference type="Gene3D" id="3.30.720.110">
    <property type="match status" value="1"/>
</dbReference>
<keyword evidence="3" id="KW-1185">Reference proteome</keyword>
<dbReference type="PANTHER" id="PTHR36503">
    <property type="entry name" value="BLR2520 PROTEIN"/>
    <property type="match status" value="1"/>
</dbReference>
<keyword evidence="2" id="KW-0560">Oxidoreductase</keyword>
<proteinExistence type="predicted"/>
<protein>
    <submittedName>
        <fullName evidence="2">Glyoxalase/bleomycin resistance protein/dioxygenase superfamily protein</fullName>
    </submittedName>
</protein>
<dbReference type="InterPro" id="IPR037523">
    <property type="entry name" value="VOC_core"/>
</dbReference>
<dbReference type="InterPro" id="IPR029068">
    <property type="entry name" value="Glyas_Bleomycin-R_OHBP_Dase"/>
</dbReference>
<dbReference type="RefSeq" id="WP_132124116.1">
    <property type="nucleotide sequence ID" value="NZ_SLWS01000011.1"/>
</dbReference>
<dbReference type="InterPro" id="IPR004360">
    <property type="entry name" value="Glyas_Fos-R_dOase_dom"/>
</dbReference>
<dbReference type="GO" id="GO:0051213">
    <property type="term" value="F:dioxygenase activity"/>
    <property type="evidence" value="ECO:0007669"/>
    <property type="project" value="UniProtKB-KW"/>
</dbReference>
<evidence type="ECO:0000313" key="2">
    <source>
        <dbReference type="EMBL" id="TCO53107.1"/>
    </source>
</evidence>
<dbReference type="Gene3D" id="3.30.720.120">
    <property type="match status" value="1"/>
</dbReference>
<gene>
    <name evidence="2" type="ORF">EV192_111304</name>
</gene>
<reference evidence="2 3" key="1">
    <citation type="submission" date="2019-03" db="EMBL/GenBank/DDBJ databases">
        <title>Genomic Encyclopedia of Type Strains, Phase IV (KMG-IV): sequencing the most valuable type-strain genomes for metagenomic binning, comparative biology and taxonomic classification.</title>
        <authorList>
            <person name="Goeker M."/>
        </authorList>
    </citation>
    <scope>NUCLEOTIDE SEQUENCE [LARGE SCALE GENOMIC DNA]</scope>
    <source>
        <strain evidence="2 3">DSM 45934</strain>
    </source>
</reference>
<evidence type="ECO:0000259" key="1">
    <source>
        <dbReference type="PROSITE" id="PS51819"/>
    </source>
</evidence>
<dbReference type="AlphaFoldDB" id="A0A4R2J5D4"/>
<sequence>MTIRRVVPNVSTEDIEASADFYRGLGFDEAMNIGWVATMASPSNPTAQVGLIGPDPSGLHPAISVEVDDVDSVHEDLVAAGREIVYSLRDEPWGVRRFFVRDPNGTIVNVLTHRA</sequence>
<comment type="caution">
    <text evidence="2">The sequence shown here is derived from an EMBL/GenBank/DDBJ whole genome shotgun (WGS) entry which is preliminary data.</text>
</comment>
<name>A0A4R2J5D4_9PSEU</name>
<accession>A0A4R2J5D4</accession>
<dbReference type="PANTHER" id="PTHR36503:SF3">
    <property type="entry name" value="BLR0126 PROTEIN"/>
    <property type="match status" value="1"/>
</dbReference>
<organism evidence="2 3">
    <name type="scientific">Actinocrispum wychmicini</name>
    <dbReference type="NCBI Taxonomy" id="1213861"/>
    <lineage>
        <taxon>Bacteria</taxon>
        <taxon>Bacillati</taxon>
        <taxon>Actinomycetota</taxon>
        <taxon>Actinomycetes</taxon>
        <taxon>Pseudonocardiales</taxon>
        <taxon>Pseudonocardiaceae</taxon>
        <taxon>Actinocrispum</taxon>
    </lineage>
</organism>
<feature type="domain" description="VOC" evidence="1">
    <location>
        <begin position="2"/>
        <end position="113"/>
    </location>
</feature>
<dbReference type="OrthoDB" id="9798201at2"/>
<dbReference type="Proteomes" id="UP000295680">
    <property type="component" value="Unassembled WGS sequence"/>
</dbReference>
<dbReference type="SUPFAM" id="SSF54593">
    <property type="entry name" value="Glyoxalase/Bleomycin resistance protein/Dihydroxybiphenyl dioxygenase"/>
    <property type="match status" value="1"/>
</dbReference>
<keyword evidence="2" id="KW-0223">Dioxygenase</keyword>
<dbReference type="Pfam" id="PF00903">
    <property type="entry name" value="Glyoxalase"/>
    <property type="match status" value="1"/>
</dbReference>
<evidence type="ECO:0000313" key="3">
    <source>
        <dbReference type="Proteomes" id="UP000295680"/>
    </source>
</evidence>